<name>A0AAE3ZJN2_9ACTN</name>
<dbReference type="AlphaFoldDB" id="A0AAE3ZJN2"/>
<organism evidence="2 3">
    <name type="scientific">Catenuloplanes niger</name>
    <dbReference type="NCBI Taxonomy" id="587534"/>
    <lineage>
        <taxon>Bacteria</taxon>
        <taxon>Bacillati</taxon>
        <taxon>Actinomycetota</taxon>
        <taxon>Actinomycetes</taxon>
        <taxon>Micromonosporales</taxon>
        <taxon>Micromonosporaceae</taxon>
        <taxon>Catenuloplanes</taxon>
    </lineage>
</organism>
<keyword evidence="2" id="KW-0255">Endonuclease</keyword>
<keyword evidence="2" id="KW-0378">Hydrolase</keyword>
<dbReference type="RefSeq" id="WP_310409886.1">
    <property type="nucleotide sequence ID" value="NZ_JAVDYC010000001.1"/>
</dbReference>
<dbReference type="EMBL" id="JAVDYC010000001">
    <property type="protein sequence ID" value="MDR7321112.1"/>
    <property type="molecule type" value="Genomic_DNA"/>
</dbReference>
<proteinExistence type="predicted"/>
<sequence length="113" mass="11037">MVVPEPEAASVVVPEPETAPAADPEPVVAADPEPVVVPAPPATASVDNLTKIAGLGPKSAQALQAAGITTYAALAAAGEAGVRAALTAAGIRATTSVPNWPVQAQALADQKNA</sequence>
<protein>
    <submittedName>
        <fullName evidence="2">Flap endonuclease-1-like 5' DNA nuclease</fullName>
    </submittedName>
</protein>
<dbReference type="GO" id="GO:0004519">
    <property type="term" value="F:endonuclease activity"/>
    <property type="evidence" value="ECO:0007669"/>
    <property type="project" value="UniProtKB-KW"/>
</dbReference>
<keyword evidence="3" id="KW-1185">Reference proteome</keyword>
<evidence type="ECO:0000256" key="1">
    <source>
        <dbReference type="SAM" id="MobiDB-lite"/>
    </source>
</evidence>
<evidence type="ECO:0000313" key="3">
    <source>
        <dbReference type="Proteomes" id="UP001183629"/>
    </source>
</evidence>
<comment type="caution">
    <text evidence="2">The sequence shown here is derived from an EMBL/GenBank/DDBJ whole genome shotgun (WGS) entry which is preliminary data.</text>
</comment>
<dbReference type="Proteomes" id="UP001183629">
    <property type="component" value="Unassembled WGS sequence"/>
</dbReference>
<dbReference type="Pfam" id="PF14520">
    <property type="entry name" value="HHH_5"/>
    <property type="match status" value="1"/>
</dbReference>
<keyword evidence="2" id="KW-0540">Nuclease</keyword>
<dbReference type="Gene3D" id="1.10.150.20">
    <property type="entry name" value="5' to 3' exonuclease, C-terminal subdomain"/>
    <property type="match status" value="1"/>
</dbReference>
<reference evidence="2 3" key="1">
    <citation type="submission" date="2023-07" db="EMBL/GenBank/DDBJ databases">
        <title>Sequencing the genomes of 1000 actinobacteria strains.</title>
        <authorList>
            <person name="Klenk H.-P."/>
        </authorList>
    </citation>
    <scope>NUCLEOTIDE SEQUENCE [LARGE SCALE GENOMIC DNA]</scope>
    <source>
        <strain evidence="2 3">DSM 44711</strain>
    </source>
</reference>
<accession>A0AAE3ZJN2</accession>
<gene>
    <name evidence="2" type="ORF">J2S44_001362</name>
</gene>
<feature type="region of interest" description="Disordered" evidence="1">
    <location>
        <begin position="1"/>
        <end position="26"/>
    </location>
</feature>
<evidence type="ECO:0000313" key="2">
    <source>
        <dbReference type="EMBL" id="MDR7321112.1"/>
    </source>
</evidence>